<name>A0ABV3Y0A2_9ACTN</name>
<reference evidence="10 11" key="1">
    <citation type="submission" date="2024-07" db="EMBL/GenBank/DDBJ databases">
        <title>Draft Genome Sequence of Ferrimicrobium acidiphilum Strain YE2023, Isolated from a Pulp of Bioleach Reactor.</title>
        <authorList>
            <person name="Elkina Y.A."/>
            <person name="Bulaeva A.G."/>
            <person name="Beletsky A.V."/>
            <person name="Mardanov A.V."/>
        </authorList>
    </citation>
    <scope>NUCLEOTIDE SEQUENCE [LARGE SCALE GENOMIC DNA]</scope>
    <source>
        <strain evidence="10 11">YE2023</strain>
    </source>
</reference>
<dbReference type="HAMAP" id="MF_00265">
    <property type="entry name" value="VapC_Nob1"/>
    <property type="match status" value="1"/>
</dbReference>
<accession>A0ABV3Y0A2</accession>
<comment type="caution">
    <text evidence="10">The sequence shown here is derived from an EMBL/GenBank/DDBJ whole genome shotgun (WGS) entry which is preliminary data.</text>
</comment>
<keyword evidence="4 8" id="KW-0479">Metal-binding</keyword>
<dbReference type="InterPro" id="IPR022907">
    <property type="entry name" value="VapC_family"/>
</dbReference>
<evidence type="ECO:0000256" key="4">
    <source>
        <dbReference type="ARBA" id="ARBA00022723"/>
    </source>
</evidence>
<proteinExistence type="inferred from homology"/>
<dbReference type="Pfam" id="PF01850">
    <property type="entry name" value="PIN"/>
    <property type="match status" value="1"/>
</dbReference>
<dbReference type="Gene3D" id="3.40.50.1010">
    <property type="entry name" value="5'-nuclease"/>
    <property type="match status" value="1"/>
</dbReference>
<protein>
    <recommendedName>
        <fullName evidence="8">Ribonuclease VapC</fullName>
        <shortName evidence="8">RNase VapC</shortName>
        <ecNumber evidence="8">3.1.-.-</ecNumber>
    </recommendedName>
    <alternativeName>
        <fullName evidence="8">Toxin VapC</fullName>
    </alternativeName>
</protein>
<evidence type="ECO:0000256" key="1">
    <source>
        <dbReference type="ARBA" id="ARBA00001946"/>
    </source>
</evidence>
<dbReference type="Proteomes" id="UP001560267">
    <property type="component" value="Unassembled WGS sequence"/>
</dbReference>
<evidence type="ECO:0000256" key="3">
    <source>
        <dbReference type="ARBA" id="ARBA00022722"/>
    </source>
</evidence>
<keyword evidence="8" id="KW-0800">Toxin</keyword>
<feature type="domain" description="PIN" evidence="9">
    <location>
        <begin position="3"/>
        <end position="113"/>
    </location>
</feature>
<evidence type="ECO:0000313" key="10">
    <source>
        <dbReference type="EMBL" id="MEX6428989.1"/>
    </source>
</evidence>
<dbReference type="PANTHER" id="PTHR33653:SF1">
    <property type="entry name" value="RIBONUCLEASE VAPC2"/>
    <property type="match status" value="1"/>
</dbReference>
<evidence type="ECO:0000313" key="11">
    <source>
        <dbReference type="Proteomes" id="UP001560267"/>
    </source>
</evidence>
<comment type="cofactor">
    <cofactor evidence="1 8">
        <name>Mg(2+)</name>
        <dbReference type="ChEBI" id="CHEBI:18420"/>
    </cofactor>
</comment>
<keyword evidence="2 8" id="KW-1277">Toxin-antitoxin system</keyword>
<comment type="function">
    <text evidence="8">Toxic component of a toxin-antitoxin (TA) system. An RNase.</text>
</comment>
<dbReference type="PANTHER" id="PTHR33653">
    <property type="entry name" value="RIBONUCLEASE VAPC2"/>
    <property type="match status" value="1"/>
</dbReference>
<evidence type="ECO:0000256" key="8">
    <source>
        <dbReference type="HAMAP-Rule" id="MF_00265"/>
    </source>
</evidence>
<evidence type="ECO:0000256" key="5">
    <source>
        <dbReference type="ARBA" id="ARBA00022801"/>
    </source>
</evidence>
<feature type="binding site" evidence="8">
    <location>
        <position position="5"/>
    </location>
    <ligand>
        <name>Mg(2+)</name>
        <dbReference type="ChEBI" id="CHEBI:18420"/>
    </ligand>
</feature>
<evidence type="ECO:0000256" key="2">
    <source>
        <dbReference type="ARBA" id="ARBA00022649"/>
    </source>
</evidence>
<evidence type="ECO:0000256" key="6">
    <source>
        <dbReference type="ARBA" id="ARBA00022842"/>
    </source>
</evidence>
<dbReference type="EC" id="3.1.-.-" evidence="8"/>
<dbReference type="EMBL" id="JBFSHR010000009">
    <property type="protein sequence ID" value="MEX6428989.1"/>
    <property type="molecule type" value="Genomic_DNA"/>
</dbReference>
<feature type="binding site" evidence="8">
    <location>
        <position position="93"/>
    </location>
    <ligand>
        <name>Mg(2+)</name>
        <dbReference type="ChEBI" id="CHEBI:18420"/>
    </ligand>
</feature>
<comment type="similarity">
    <text evidence="7 8">Belongs to the PINc/VapC protein family.</text>
</comment>
<dbReference type="SUPFAM" id="SSF88723">
    <property type="entry name" value="PIN domain-like"/>
    <property type="match status" value="1"/>
</dbReference>
<keyword evidence="5 8" id="KW-0378">Hydrolase</keyword>
<dbReference type="CDD" id="cd18741">
    <property type="entry name" value="PIN_VapC4-5_FitB-like"/>
    <property type="match status" value="1"/>
</dbReference>
<organism evidence="10 11">
    <name type="scientific">Ferrimicrobium acidiphilum</name>
    <dbReference type="NCBI Taxonomy" id="121039"/>
    <lineage>
        <taxon>Bacteria</taxon>
        <taxon>Bacillati</taxon>
        <taxon>Actinomycetota</taxon>
        <taxon>Acidimicrobiia</taxon>
        <taxon>Acidimicrobiales</taxon>
        <taxon>Acidimicrobiaceae</taxon>
        <taxon>Ferrimicrobium</taxon>
    </lineage>
</organism>
<keyword evidence="6 8" id="KW-0460">Magnesium</keyword>
<dbReference type="RefSeq" id="WP_369084284.1">
    <property type="nucleotide sequence ID" value="NZ_JBFSHR010000009.1"/>
</dbReference>
<gene>
    <name evidence="8" type="primary">vapC</name>
    <name evidence="10" type="ORF">AB6A68_03965</name>
</gene>
<dbReference type="InterPro" id="IPR029060">
    <property type="entry name" value="PIN-like_dom_sf"/>
</dbReference>
<sequence>MKLLDTSVAIDHLRGVQPAVDLLRRLVDDDEPLIASEIVRFELLAGVRAKEIDAVENFFLAVTWIPIDESVSRAAGQLARQHRRAYVGIDDADYVIAATTLLFNAELLTMNVRHFPMLSGLRPAY</sequence>
<dbReference type="InterPro" id="IPR050556">
    <property type="entry name" value="Type_II_TA_system_RNase"/>
</dbReference>
<dbReference type="InterPro" id="IPR002716">
    <property type="entry name" value="PIN_dom"/>
</dbReference>
<keyword evidence="3 8" id="KW-0540">Nuclease</keyword>
<evidence type="ECO:0000259" key="9">
    <source>
        <dbReference type="Pfam" id="PF01850"/>
    </source>
</evidence>
<evidence type="ECO:0000256" key="7">
    <source>
        <dbReference type="ARBA" id="ARBA00038093"/>
    </source>
</evidence>
<keyword evidence="11" id="KW-1185">Reference proteome</keyword>